<evidence type="ECO:0000256" key="3">
    <source>
        <dbReference type="ARBA" id="ARBA00011886"/>
    </source>
</evidence>
<evidence type="ECO:0000313" key="9">
    <source>
        <dbReference type="Proteomes" id="UP000282321"/>
    </source>
</evidence>
<comment type="pathway">
    <text evidence="1">Purine metabolism; purine nucleoside salvage.</text>
</comment>
<dbReference type="Pfam" id="PF01048">
    <property type="entry name" value="PNP_UDP_1"/>
    <property type="match status" value="1"/>
</dbReference>
<keyword evidence="4" id="KW-0328">Glycosyltransferase</keyword>
<dbReference type="Proteomes" id="UP000282321">
    <property type="component" value="Unassembled WGS sequence"/>
</dbReference>
<organism evidence="8 9">
    <name type="scientific">candidate division TA06 bacterium</name>
    <dbReference type="NCBI Taxonomy" id="2250710"/>
    <lineage>
        <taxon>Bacteria</taxon>
        <taxon>Bacteria division TA06</taxon>
    </lineage>
</organism>
<feature type="non-terminal residue" evidence="8">
    <location>
        <position position="182"/>
    </location>
</feature>
<gene>
    <name evidence="8" type="ORF">DRP44_05775</name>
</gene>
<dbReference type="UniPathway" id="UPA00606"/>
<evidence type="ECO:0000259" key="7">
    <source>
        <dbReference type="Pfam" id="PF01048"/>
    </source>
</evidence>
<dbReference type="AlphaFoldDB" id="A0A660S6T7"/>
<keyword evidence="5" id="KW-0808">Transferase</keyword>
<dbReference type="GO" id="GO:0004731">
    <property type="term" value="F:purine-nucleoside phosphorylase activity"/>
    <property type="evidence" value="ECO:0007669"/>
    <property type="project" value="UniProtKB-EC"/>
</dbReference>
<dbReference type="CDD" id="cd09009">
    <property type="entry name" value="PNP-EcPNPII_like"/>
    <property type="match status" value="1"/>
</dbReference>
<dbReference type="Gene3D" id="3.40.50.1580">
    <property type="entry name" value="Nucleoside phosphorylase domain"/>
    <property type="match status" value="1"/>
</dbReference>
<dbReference type="PANTHER" id="PTHR11904:SF9">
    <property type="entry name" value="PURINE NUCLEOSIDE PHOSPHORYLASE-RELATED"/>
    <property type="match status" value="1"/>
</dbReference>
<dbReference type="EMBL" id="QNBC01000076">
    <property type="protein sequence ID" value="RKX65697.1"/>
    <property type="molecule type" value="Genomic_DNA"/>
</dbReference>
<dbReference type="InterPro" id="IPR035994">
    <property type="entry name" value="Nucleoside_phosphorylase_sf"/>
</dbReference>
<name>A0A660S6T7_UNCT6</name>
<comment type="similarity">
    <text evidence="2">Belongs to the PNP/MTAP phosphorylase family.</text>
</comment>
<protein>
    <recommendedName>
        <fullName evidence="3">purine-nucleoside phosphorylase</fullName>
        <ecNumber evidence="3">2.4.2.1</ecNumber>
    </recommendedName>
    <alternativeName>
        <fullName evidence="6">Inosine-guanosine phosphorylase</fullName>
    </alternativeName>
</protein>
<dbReference type="EC" id="2.4.2.1" evidence="3"/>
<dbReference type="InterPro" id="IPR000845">
    <property type="entry name" value="Nucleoside_phosphorylase_d"/>
</dbReference>
<sequence length="182" mass="20608">MTSNYDKIKATANYLKDRKGIRQADILLILGSGQSSRFQHFNLKKKVKYSEIPNFPVSTVKGHKGELILGELEGKNILIMNGRFHLYEGYSAREIAIPIQTAFLLGVKSLIITNAAGGINRYYKTGDIVMITDHINLTGENPLIGPNMDEIGERFPQMNDLYTNEYQEKMMKIALKLKIELK</sequence>
<dbReference type="SUPFAM" id="SSF53167">
    <property type="entry name" value="Purine and uridine phosphorylases"/>
    <property type="match status" value="1"/>
</dbReference>
<dbReference type="InterPro" id="IPR011268">
    <property type="entry name" value="Purine_phosphorylase"/>
</dbReference>
<evidence type="ECO:0000256" key="6">
    <source>
        <dbReference type="ARBA" id="ARBA00031036"/>
    </source>
</evidence>
<dbReference type="PANTHER" id="PTHR11904">
    <property type="entry name" value="METHYLTHIOADENOSINE/PURINE NUCLEOSIDE PHOSPHORYLASE"/>
    <property type="match status" value="1"/>
</dbReference>
<feature type="domain" description="Nucleoside phosphorylase" evidence="7">
    <location>
        <begin position="26"/>
        <end position="180"/>
    </location>
</feature>
<comment type="caution">
    <text evidence="8">The sequence shown here is derived from an EMBL/GenBank/DDBJ whole genome shotgun (WGS) entry which is preliminary data.</text>
</comment>
<evidence type="ECO:0000313" key="8">
    <source>
        <dbReference type="EMBL" id="RKX65697.1"/>
    </source>
</evidence>
<reference evidence="8 9" key="1">
    <citation type="submission" date="2018-06" db="EMBL/GenBank/DDBJ databases">
        <title>Extensive metabolic versatility and redundancy in microbially diverse, dynamic hydrothermal sediments.</title>
        <authorList>
            <person name="Dombrowski N."/>
            <person name="Teske A."/>
            <person name="Baker B.J."/>
        </authorList>
    </citation>
    <scope>NUCLEOTIDE SEQUENCE [LARGE SCALE GENOMIC DNA]</scope>
    <source>
        <strain evidence="8">B35_G9</strain>
    </source>
</reference>
<evidence type="ECO:0000256" key="2">
    <source>
        <dbReference type="ARBA" id="ARBA00006751"/>
    </source>
</evidence>
<evidence type="ECO:0000256" key="1">
    <source>
        <dbReference type="ARBA" id="ARBA00005058"/>
    </source>
</evidence>
<evidence type="ECO:0000256" key="5">
    <source>
        <dbReference type="ARBA" id="ARBA00022679"/>
    </source>
</evidence>
<evidence type="ECO:0000256" key="4">
    <source>
        <dbReference type="ARBA" id="ARBA00022676"/>
    </source>
</evidence>
<dbReference type="GO" id="GO:0009116">
    <property type="term" value="P:nucleoside metabolic process"/>
    <property type="evidence" value="ECO:0007669"/>
    <property type="project" value="InterPro"/>
</dbReference>
<accession>A0A660S6T7</accession>
<proteinExistence type="inferred from homology"/>
<dbReference type="GO" id="GO:0005737">
    <property type="term" value="C:cytoplasm"/>
    <property type="evidence" value="ECO:0007669"/>
    <property type="project" value="TreeGrafter"/>
</dbReference>